<dbReference type="GO" id="GO:0046394">
    <property type="term" value="P:carboxylic acid biosynthetic process"/>
    <property type="evidence" value="ECO:0007669"/>
    <property type="project" value="UniProtKB-ARBA"/>
</dbReference>
<dbReference type="InterPro" id="IPR018300">
    <property type="entry name" value="Aminotrans_IV_CS"/>
</dbReference>
<comment type="subunit">
    <text evidence="3">Homodimer.</text>
</comment>
<dbReference type="Gene3D" id="3.20.10.10">
    <property type="entry name" value="D-amino Acid Aminotransferase, subunit A, domain 2"/>
    <property type="match status" value="1"/>
</dbReference>
<evidence type="ECO:0000256" key="5">
    <source>
        <dbReference type="RuleBase" id="RU004106"/>
    </source>
</evidence>
<dbReference type="Pfam" id="PF01063">
    <property type="entry name" value="Aminotran_4"/>
    <property type="match status" value="1"/>
</dbReference>
<accession>A0A1B1N4N9</accession>
<reference evidence="7 8" key="1">
    <citation type="submission" date="2016-01" db="EMBL/GenBank/DDBJ databases">
        <title>Complete Genome Sequence of Paenibacillus yonginensis DCY84, a novel Plant Growth-Promoting Bacteria with Elicitation of Induced Systemic Resistance.</title>
        <authorList>
            <person name="Kim Y.J."/>
            <person name="Yang D.C."/>
            <person name="Sukweenadhi J."/>
        </authorList>
    </citation>
    <scope>NUCLEOTIDE SEQUENCE [LARGE SCALE GENOMIC DNA]</scope>
    <source>
        <strain evidence="7 8">DCY84</strain>
    </source>
</reference>
<dbReference type="GO" id="GO:0016829">
    <property type="term" value="F:lyase activity"/>
    <property type="evidence" value="ECO:0007669"/>
    <property type="project" value="UniProtKB-KW"/>
</dbReference>
<keyword evidence="7" id="KW-0456">Lyase</keyword>
<evidence type="ECO:0000256" key="1">
    <source>
        <dbReference type="ARBA" id="ARBA00001933"/>
    </source>
</evidence>
<dbReference type="Gene3D" id="3.30.470.10">
    <property type="match status" value="1"/>
</dbReference>
<dbReference type="InterPro" id="IPR036038">
    <property type="entry name" value="Aminotransferase-like"/>
</dbReference>
<keyword evidence="8" id="KW-1185">Reference proteome</keyword>
<dbReference type="PROSITE" id="PS00770">
    <property type="entry name" value="AA_TRANSFER_CLASS_4"/>
    <property type="match status" value="1"/>
</dbReference>
<comment type="similarity">
    <text evidence="2 5">Belongs to the class-IV pyridoxal-phosphate-dependent aminotransferase family.</text>
</comment>
<evidence type="ECO:0000313" key="8">
    <source>
        <dbReference type="Proteomes" id="UP000092573"/>
    </source>
</evidence>
<dbReference type="PANTHER" id="PTHR42743">
    <property type="entry name" value="AMINO-ACID AMINOTRANSFERASE"/>
    <property type="match status" value="1"/>
</dbReference>
<dbReference type="PANTHER" id="PTHR42743:SF11">
    <property type="entry name" value="AMINODEOXYCHORISMATE LYASE"/>
    <property type="match status" value="1"/>
</dbReference>
<dbReference type="InterPro" id="IPR043131">
    <property type="entry name" value="BCAT-like_N"/>
</dbReference>
<evidence type="ECO:0000256" key="2">
    <source>
        <dbReference type="ARBA" id="ARBA00009320"/>
    </source>
</evidence>
<gene>
    <name evidence="7" type="ORF">AWM70_18735</name>
</gene>
<dbReference type="FunFam" id="3.20.10.10:FF:000002">
    <property type="entry name" value="D-alanine aminotransferase"/>
    <property type="match status" value="1"/>
</dbReference>
<dbReference type="OrthoDB" id="9805628at2"/>
<dbReference type="STRING" id="1462996.AWM70_18735"/>
<dbReference type="GO" id="GO:0005829">
    <property type="term" value="C:cytosol"/>
    <property type="evidence" value="ECO:0007669"/>
    <property type="project" value="TreeGrafter"/>
</dbReference>
<evidence type="ECO:0000256" key="3">
    <source>
        <dbReference type="ARBA" id="ARBA00011738"/>
    </source>
</evidence>
<dbReference type="CDD" id="cd00449">
    <property type="entry name" value="PLPDE_IV"/>
    <property type="match status" value="1"/>
</dbReference>
<evidence type="ECO:0000256" key="6">
    <source>
        <dbReference type="RuleBase" id="RU004516"/>
    </source>
</evidence>
<dbReference type="GO" id="GO:0008652">
    <property type="term" value="P:amino acid biosynthetic process"/>
    <property type="evidence" value="ECO:0007669"/>
    <property type="project" value="UniProtKB-ARBA"/>
</dbReference>
<dbReference type="InterPro" id="IPR043132">
    <property type="entry name" value="BCAT-like_C"/>
</dbReference>
<dbReference type="KEGG" id="pyg:AWM70_18735"/>
<protein>
    <submittedName>
        <fullName evidence="7">4-amino-4-deoxychorismate lyase</fullName>
    </submittedName>
</protein>
<keyword evidence="4 6" id="KW-0663">Pyridoxal phosphate</keyword>
<dbReference type="InterPro" id="IPR001544">
    <property type="entry name" value="Aminotrans_IV"/>
</dbReference>
<proteinExistence type="inferred from homology"/>
<dbReference type="SUPFAM" id="SSF56752">
    <property type="entry name" value="D-aminoacid aminotransferase-like PLP-dependent enzymes"/>
    <property type="match status" value="1"/>
</dbReference>
<evidence type="ECO:0000256" key="4">
    <source>
        <dbReference type="ARBA" id="ARBA00022898"/>
    </source>
</evidence>
<dbReference type="InterPro" id="IPR050571">
    <property type="entry name" value="Class-IV_PLP-Dep_Aminotrnsfr"/>
</dbReference>
<comment type="cofactor">
    <cofactor evidence="1 6">
        <name>pyridoxal 5'-phosphate</name>
        <dbReference type="ChEBI" id="CHEBI:597326"/>
    </cofactor>
</comment>
<organism evidence="7 8">
    <name type="scientific">Paenibacillus yonginensis</name>
    <dbReference type="NCBI Taxonomy" id="1462996"/>
    <lineage>
        <taxon>Bacteria</taxon>
        <taxon>Bacillati</taxon>
        <taxon>Bacillota</taxon>
        <taxon>Bacilli</taxon>
        <taxon>Bacillales</taxon>
        <taxon>Paenibacillaceae</taxon>
        <taxon>Paenibacillus</taxon>
    </lineage>
</organism>
<dbReference type="EMBL" id="CP014167">
    <property type="protein sequence ID" value="ANS76355.1"/>
    <property type="molecule type" value="Genomic_DNA"/>
</dbReference>
<dbReference type="Proteomes" id="UP000092573">
    <property type="component" value="Chromosome"/>
</dbReference>
<sequence>MNYLGVNGRIVPAGEAMVSVMDHGFLYGMGLFETFRTYGGIPFLLKAHLDRLHESCLAIGIPADLDEVRIAGLIQRLMEANRLQEAYIRYTVTAGEAPLGLPGEPYKQAAEVVYVKPLPPLSAELYTKGKAMYVLDTPRNTPEGPVRLKSLHYMNNLLAKQELMEKEARFGMAANPDRLPAEGLMLTRDGKLAEGIVSNLFALADSKLYTPSIDSGILPGITRRQVIRHAGELGIEVVEGQFGLELLSAAEEVLLTNSVQELVPVTRIIGTNGTSFEVSGGKAGTLTRKLLELYRSAYGNLTGGEYK</sequence>
<name>A0A1B1N4N9_9BACL</name>
<dbReference type="AlphaFoldDB" id="A0A1B1N4N9"/>
<dbReference type="RefSeq" id="WP_068698926.1">
    <property type="nucleotide sequence ID" value="NZ_CP014167.1"/>
</dbReference>
<evidence type="ECO:0000313" key="7">
    <source>
        <dbReference type="EMBL" id="ANS76355.1"/>
    </source>
</evidence>